<evidence type="ECO:0000256" key="1">
    <source>
        <dbReference type="SAM" id="Phobius"/>
    </source>
</evidence>
<reference evidence="2" key="1">
    <citation type="submission" date="2023-01" db="EMBL/GenBank/DDBJ databases">
        <title>Complete genome sequence of Planctobacterium marinum strain Dej080120_11.</title>
        <authorList>
            <person name="Ueki S."/>
            <person name="Maruyama F."/>
        </authorList>
    </citation>
    <scope>NUCLEOTIDE SEQUENCE</scope>
    <source>
        <strain evidence="2">Dej080120_11</strain>
    </source>
</reference>
<keyword evidence="1" id="KW-0472">Membrane</keyword>
<evidence type="ECO:0000313" key="3">
    <source>
        <dbReference type="Proteomes" id="UP001333710"/>
    </source>
</evidence>
<proteinExistence type="predicted"/>
<dbReference type="AlphaFoldDB" id="A0AA48HNN4"/>
<name>A0AA48HNN4_9ALTE</name>
<keyword evidence="1" id="KW-0812">Transmembrane</keyword>
<organism evidence="2 3">
    <name type="scientific">Planctobacterium marinum</name>
    <dbReference type="NCBI Taxonomy" id="1631968"/>
    <lineage>
        <taxon>Bacteria</taxon>
        <taxon>Pseudomonadati</taxon>
        <taxon>Pseudomonadota</taxon>
        <taxon>Gammaproteobacteria</taxon>
        <taxon>Alteromonadales</taxon>
        <taxon>Alteromonadaceae</taxon>
        <taxon>Planctobacterium</taxon>
    </lineage>
</organism>
<protein>
    <submittedName>
        <fullName evidence="2">Uncharacterized protein</fullName>
    </submittedName>
</protein>
<dbReference type="EMBL" id="AP027272">
    <property type="protein sequence ID" value="BDX08126.1"/>
    <property type="molecule type" value="Genomic_DNA"/>
</dbReference>
<accession>A0AA48HNN4</accession>
<gene>
    <name evidence="2" type="ORF">MACH26_36470</name>
</gene>
<dbReference type="RefSeq" id="WP_338294208.1">
    <property type="nucleotide sequence ID" value="NZ_AP027272.1"/>
</dbReference>
<sequence>MAQAEASTKGVLINFIIIVIMFVLIATFVWYFDKNEPNVQKTALMNAADKFNNLVIAAHWQWRAKGEPERIMLVDYNIDTQKETNRLPVKMSDLGWPRVEPNMDGCKKVWDMILDMPLQLDTFRVRAEFFDGINNGGKILDSKCRFSITAGAWFDYYIYTGRVQKFE</sequence>
<dbReference type="KEGG" id="pmaw:MACH26_36470"/>
<evidence type="ECO:0000313" key="2">
    <source>
        <dbReference type="EMBL" id="BDX08126.1"/>
    </source>
</evidence>
<dbReference type="Proteomes" id="UP001333710">
    <property type="component" value="Chromosome"/>
</dbReference>
<keyword evidence="1" id="KW-1133">Transmembrane helix</keyword>
<keyword evidence="3" id="KW-1185">Reference proteome</keyword>
<feature type="transmembrane region" description="Helical" evidence="1">
    <location>
        <begin position="12"/>
        <end position="32"/>
    </location>
</feature>